<name>A0A370XCG5_9GAMM</name>
<protein>
    <submittedName>
        <fullName evidence="3">Helix-turn-helix domain-containing protein</fullName>
    </submittedName>
</protein>
<dbReference type="InterPro" id="IPR010982">
    <property type="entry name" value="Lambda_DNA-bd_dom_sf"/>
</dbReference>
<sequence>MPNSRKNQRNRHADKYALNQITKRPAAPRHHGHLRNQSVHTQKHATHNTAYAISRYTLLTNTTNGSNARGRKITAAPPQPSARDESPQGMPSPTAYTQWTRVPSGKRRNSQKREGRARKQRTTRTGNHQGETGPRAALLRASDSPFSPRLLDSRQSKVPLDCTVKGSWTMNATNNLLDKYAEICAVSFDKDIAAKLRVSKQAVSNWRKGHAHPDAESVERMCEATNESVAHWLPLIEADRARTPEARKVWLRLAQAAASIALIIMATKHGHGAESAQALLLSPVYIMRNLRRFEEIQCRTCKPFQ</sequence>
<evidence type="ECO:0000313" key="3">
    <source>
        <dbReference type="EMBL" id="RDS86124.1"/>
    </source>
</evidence>
<dbReference type="SUPFAM" id="SSF47413">
    <property type="entry name" value="lambda repressor-like DNA-binding domains"/>
    <property type="match status" value="1"/>
</dbReference>
<dbReference type="AlphaFoldDB" id="A0A370XCG5"/>
<evidence type="ECO:0000313" key="4">
    <source>
        <dbReference type="Proteomes" id="UP000255334"/>
    </source>
</evidence>
<feature type="compositionally biased region" description="Basic residues" evidence="1">
    <location>
        <begin position="1"/>
        <end position="12"/>
    </location>
</feature>
<dbReference type="Gene3D" id="1.10.260.40">
    <property type="entry name" value="lambda repressor-like DNA-binding domains"/>
    <property type="match status" value="1"/>
</dbReference>
<dbReference type="EMBL" id="QRBF01000001">
    <property type="protein sequence ID" value="RDS86124.1"/>
    <property type="molecule type" value="Genomic_DNA"/>
</dbReference>
<organism evidence="3 4">
    <name type="scientific">Dyella psychrodurans</name>
    <dbReference type="NCBI Taxonomy" id="1927960"/>
    <lineage>
        <taxon>Bacteria</taxon>
        <taxon>Pseudomonadati</taxon>
        <taxon>Pseudomonadota</taxon>
        <taxon>Gammaproteobacteria</taxon>
        <taxon>Lysobacterales</taxon>
        <taxon>Rhodanobacteraceae</taxon>
        <taxon>Dyella</taxon>
    </lineage>
</organism>
<feature type="compositionally biased region" description="Basic residues" evidence="1">
    <location>
        <begin position="104"/>
        <end position="122"/>
    </location>
</feature>
<feature type="region of interest" description="Disordered" evidence="1">
    <location>
        <begin position="1"/>
        <end position="44"/>
    </location>
</feature>
<dbReference type="Proteomes" id="UP000255334">
    <property type="component" value="Unassembled WGS sequence"/>
</dbReference>
<feature type="domain" description="HTH cro/C1-type" evidence="2">
    <location>
        <begin position="190"/>
        <end position="232"/>
    </location>
</feature>
<reference evidence="3 4" key="1">
    <citation type="submission" date="2018-07" db="EMBL/GenBank/DDBJ databases">
        <title>Dyella monticola sp. nov. and Dyella psychrodurans sp. nov. isolated from monsoon evergreen broad-leaved forest soil of Dinghu Mountain, China.</title>
        <authorList>
            <person name="Gao Z."/>
            <person name="Qiu L."/>
        </authorList>
    </citation>
    <scope>NUCLEOTIDE SEQUENCE [LARGE SCALE GENOMIC DNA]</scope>
    <source>
        <strain evidence="3 4">4MSK11</strain>
    </source>
</reference>
<comment type="caution">
    <text evidence="3">The sequence shown here is derived from an EMBL/GenBank/DDBJ whole genome shotgun (WGS) entry which is preliminary data.</text>
</comment>
<dbReference type="GO" id="GO:0003677">
    <property type="term" value="F:DNA binding"/>
    <property type="evidence" value="ECO:0007669"/>
    <property type="project" value="InterPro"/>
</dbReference>
<dbReference type="PROSITE" id="PS50943">
    <property type="entry name" value="HTH_CROC1"/>
    <property type="match status" value="1"/>
</dbReference>
<evidence type="ECO:0000259" key="2">
    <source>
        <dbReference type="PROSITE" id="PS50943"/>
    </source>
</evidence>
<accession>A0A370XCG5</accession>
<feature type="region of interest" description="Disordered" evidence="1">
    <location>
        <begin position="62"/>
        <end position="138"/>
    </location>
</feature>
<feature type="compositionally biased region" description="Polar residues" evidence="1">
    <location>
        <begin position="89"/>
        <end position="101"/>
    </location>
</feature>
<keyword evidence="4" id="KW-1185">Reference proteome</keyword>
<evidence type="ECO:0000256" key="1">
    <source>
        <dbReference type="SAM" id="MobiDB-lite"/>
    </source>
</evidence>
<dbReference type="InterPro" id="IPR001387">
    <property type="entry name" value="Cro/C1-type_HTH"/>
</dbReference>
<gene>
    <name evidence="3" type="ORF">DWU99_02315</name>
</gene>
<dbReference type="Pfam" id="PF01381">
    <property type="entry name" value="HTH_3"/>
    <property type="match status" value="1"/>
</dbReference>
<proteinExistence type="predicted"/>